<dbReference type="EMBL" id="JAFEKC020000014">
    <property type="protein sequence ID" value="KAK0511185.1"/>
    <property type="molecule type" value="Genomic_DNA"/>
</dbReference>
<organism evidence="2 3">
    <name type="scientific">Cladonia borealis</name>
    <dbReference type="NCBI Taxonomy" id="184061"/>
    <lineage>
        <taxon>Eukaryota</taxon>
        <taxon>Fungi</taxon>
        <taxon>Dikarya</taxon>
        <taxon>Ascomycota</taxon>
        <taxon>Pezizomycotina</taxon>
        <taxon>Lecanoromycetes</taxon>
        <taxon>OSLEUM clade</taxon>
        <taxon>Lecanoromycetidae</taxon>
        <taxon>Lecanorales</taxon>
        <taxon>Lecanorineae</taxon>
        <taxon>Cladoniaceae</taxon>
        <taxon>Cladonia</taxon>
    </lineage>
</organism>
<dbReference type="Proteomes" id="UP001166286">
    <property type="component" value="Unassembled WGS sequence"/>
</dbReference>
<proteinExistence type="predicted"/>
<sequence>MALAGPLPSTNSVLEGRSPSSQSSYITACEAADNCETYIDPTSGRTNIRFKAGMEPGTDDYNSRVANSKIKRQNGSPYTQVTLGDHTISWGCGIDPVATLGNVSSICATSGQCIPTDSWSTTVDFPLLPPENSKNSETLTITATGTYPSWSRNGLIEAVQAVMSAQGVITDSTVPFETETDSHPTGTRPPQKRVDSDDSCTLAQAPNYIGLGVYFADDALMSTFDVTITLQEQTNGFCSKFSSIAALTGAIAGAFGPIGADLAAIFGSISASCS</sequence>
<evidence type="ECO:0000313" key="2">
    <source>
        <dbReference type="EMBL" id="KAK0511185.1"/>
    </source>
</evidence>
<feature type="compositionally biased region" description="Polar residues" evidence="1">
    <location>
        <begin position="8"/>
        <end position="20"/>
    </location>
</feature>
<feature type="region of interest" description="Disordered" evidence="1">
    <location>
        <begin position="175"/>
        <end position="198"/>
    </location>
</feature>
<keyword evidence="3" id="KW-1185">Reference proteome</keyword>
<protein>
    <submittedName>
        <fullName evidence="2">Uncharacterized protein</fullName>
    </submittedName>
</protein>
<evidence type="ECO:0000313" key="3">
    <source>
        <dbReference type="Proteomes" id="UP001166286"/>
    </source>
</evidence>
<comment type="caution">
    <text evidence="2">The sequence shown here is derived from an EMBL/GenBank/DDBJ whole genome shotgun (WGS) entry which is preliminary data.</text>
</comment>
<dbReference type="AlphaFoldDB" id="A0AA39V7X9"/>
<evidence type="ECO:0000256" key="1">
    <source>
        <dbReference type="SAM" id="MobiDB-lite"/>
    </source>
</evidence>
<feature type="region of interest" description="Disordered" evidence="1">
    <location>
        <begin position="1"/>
        <end position="20"/>
    </location>
</feature>
<reference evidence="2" key="1">
    <citation type="submission" date="2023-03" db="EMBL/GenBank/DDBJ databases">
        <title>Complete genome of Cladonia borealis.</title>
        <authorList>
            <person name="Park H."/>
        </authorList>
    </citation>
    <scope>NUCLEOTIDE SEQUENCE</scope>
    <source>
        <strain evidence="2">ANT050790</strain>
    </source>
</reference>
<gene>
    <name evidence="2" type="ORF">JMJ35_006737</name>
</gene>
<name>A0AA39V7X9_9LECA</name>
<accession>A0AA39V7X9</accession>